<gene>
    <name evidence="2" type="ORF">M413DRAFT_449996</name>
</gene>
<accession>A0A0C2XA79</accession>
<reference evidence="2 3" key="1">
    <citation type="submission" date="2014-04" db="EMBL/GenBank/DDBJ databases">
        <authorList>
            <consortium name="DOE Joint Genome Institute"/>
            <person name="Kuo A."/>
            <person name="Gay G."/>
            <person name="Dore J."/>
            <person name="Kohler A."/>
            <person name="Nagy L.G."/>
            <person name="Floudas D."/>
            <person name="Copeland A."/>
            <person name="Barry K.W."/>
            <person name="Cichocki N."/>
            <person name="Veneault-Fourrey C."/>
            <person name="LaButti K."/>
            <person name="Lindquist E.A."/>
            <person name="Lipzen A."/>
            <person name="Lundell T."/>
            <person name="Morin E."/>
            <person name="Murat C."/>
            <person name="Sun H."/>
            <person name="Tunlid A."/>
            <person name="Henrissat B."/>
            <person name="Grigoriev I.V."/>
            <person name="Hibbett D.S."/>
            <person name="Martin F."/>
            <person name="Nordberg H.P."/>
            <person name="Cantor M.N."/>
            <person name="Hua S.X."/>
        </authorList>
    </citation>
    <scope>NUCLEOTIDE SEQUENCE [LARGE SCALE GENOMIC DNA]</scope>
    <source>
        <strain evidence="3">h7</strain>
    </source>
</reference>
<evidence type="ECO:0000313" key="3">
    <source>
        <dbReference type="Proteomes" id="UP000053424"/>
    </source>
</evidence>
<keyword evidence="1" id="KW-0175">Coiled coil</keyword>
<sequence>MEGGPCAPCRENAAIYHRIEELETEIAELKAKRRALATTINANHDPFIHKLPSEIGSHIFCHCMPSFGSPIYDLWMNQSGEWMTPLTLGAVCRKWRQLAWATPNLWVAPYVKIEPSTALSLAESLPNLLREWLGRSGSFFLTIFFEHSGYSEPSPGISFEFNYAEKRRVKILKTATELVIEVINSYWGRFFNVHLGLAADIHQHISGSMQPSAITCLELSVRYGGRSSAQKFSTESNPNPKYLTLKDFPPRSIDTAGTISRMYCWDSCI</sequence>
<proteinExistence type="predicted"/>
<dbReference type="Proteomes" id="UP000053424">
    <property type="component" value="Unassembled WGS sequence"/>
</dbReference>
<dbReference type="AlphaFoldDB" id="A0A0C2XA79"/>
<keyword evidence="3" id="KW-1185">Reference proteome</keyword>
<dbReference type="HOGENOM" id="CLU_1142706_0_0_1"/>
<name>A0A0C2XA79_HEBCY</name>
<reference evidence="3" key="2">
    <citation type="submission" date="2015-01" db="EMBL/GenBank/DDBJ databases">
        <title>Evolutionary Origins and Diversification of the Mycorrhizal Mutualists.</title>
        <authorList>
            <consortium name="DOE Joint Genome Institute"/>
            <consortium name="Mycorrhizal Genomics Consortium"/>
            <person name="Kohler A."/>
            <person name="Kuo A."/>
            <person name="Nagy L.G."/>
            <person name="Floudas D."/>
            <person name="Copeland A."/>
            <person name="Barry K.W."/>
            <person name="Cichocki N."/>
            <person name="Veneault-Fourrey C."/>
            <person name="LaButti K."/>
            <person name="Lindquist E.A."/>
            <person name="Lipzen A."/>
            <person name="Lundell T."/>
            <person name="Morin E."/>
            <person name="Murat C."/>
            <person name="Riley R."/>
            <person name="Ohm R."/>
            <person name="Sun H."/>
            <person name="Tunlid A."/>
            <person name="Henrissat B."/>
            <person name="Grigoriev I.V."/>
            <person name="Hibbett D.S."/>
            <person name="Martin F."/>
        </authorList>
    </citation>
    <scope>NUCLEOTIDE SEQUENCE [LARGE SCALE GENOMIC DNA]</scope>
    <source>
        <strain evidence="3">h7</strain>
    </source>
</reference>
<evidence type="ECO:0000313" key="2">
    <source>
        <dbReference type="EMBL" id="KIM34923.1"/>
    </source>
</evidence>
<dbReference type="EMBL" id="KN831844">
    <property type="protein sequence ID" value="KIM34923.1"/>
    <property type="molecule type" value="Genomic_DNA"/>
</dbReference>
<evidence type="ECO:0000256" key="1">
    <source>
        <dbReference type="SAM" id="Coils"/>
    </source>
</evidence>
<dbReference type="OrthoDB" id="3357519at2759"/>
<feature type="coiled-coil region" evidence="1">
    <location>
        <begin position="12"/>
        <end position="39"/>
    </location>
</feature>
<organism evidence="2 3">
    <name type="scientific">Hebeloma cylindrosporum</name>
    <dbReference type="NCBI Taxonomy" id="76867"/>
    <lineage>
        <taxon>Eukaryota</taxon>
        <taxon>Fungi</taxon>
        <taxon>Dikarya</taxon>
        <taxon>Basidiomycota</taxon>
        <taxon>Agaricomycotina</taxon>
        <taxon>Agaricomycetes</taxon>
        <taxon>Agaricomycetidae</taxon>
        <taxon>Agaricales</taxon>
        <taxon>Agaricineae</taxon>
        <taxon>Hymenogastraceae</taxon>
        <taxon>Hebeloma</taxon>
    </lineage>
</organism>
<protein>
    <submittedName>
        <fullName evidence="2">Uncharacterized protein</fullName>
    </submittedName>
</protein>
<dbReference type="Gene3D" id="1.20.1280.50">
    <property type="match status" value="1"/>
</dbReference>
<dbReference type="STRING" id="686832.A0A0C2XA79"/>